<dbReference type="PRINTS" id="PR00320">
    <property type="entry name" value="GPROTEINBRPT"/>
</dbReference>
<dbReference type="CDD" id="cd00200">
    <property type="entry name" value="WD40"/>
    <property type="match status" value="1"/>
</dbReference>
<evidence type="ECO:0000256" key="5">
    <source>
        <dbReference type="ARBA" id="ARBA00033071"/>
    </source>
</evidence>
<dbReference type="PANTHER" id="PTHR19923">
    <property type="entry name" value="WD40 REPEAT PROTEINPRL1/PRL2-RELATED"/>
    <property type="match status" value="1"/>
</dbReference>
<comment type="subcellular location">
    <subcellularLocation>
        <location evidence="7">Nucleus</location>
    </subcellularLocation>
</comment>
<proteinExistence type="inferred from homology"/>
<dbReference type="Pfam" id="PF00400">
    <property type="entry name" value="WD40"/>
    <property type="match status" value="6"/>
</dbReference>
<sequence length="457" mass="51464">MTISSYERLKKDTKALFETPTAAALRNSLYNQKSNLAYEKCITNLSLYSQFSQLPGYLERKLNKHKNILEKLKEESPNANTKDDLGLPIIDGNQALVTRSTTTKSSALSKLQKNQILYKDRRSEDIFANDLIVPKLHKSNQKVTQHMKWKMFRVLMGHTGQVTALAFDPQNKYFVTGSSDRTIKIWNLASGQLQLTLTGHIMAVRGLVVSDRHPYMFSCSEDKSVKCWDLEKNKVVRDYHGHLSSVYTIDIHPTLDLIVTGGRDSSVKVWDIRTKLPVYTLTGHKNTVNKVYCRSTDPQIISCSMDSTVKTWDLVAGKCDKTLTYHSKSVRSFCCDETREEFISGSADGLKKFNLPSCEYLQEVDGLPHDQLNQGNLILNSNCCNNDGIMFVGADNGQYGFWDWESGTVFEQGTTIPVPGSLNSEKGILCSSFDRSGIRLVTGNVDKSVRVWKPVNE</sequence>
<dbReference type="SUPFAM" id="SSF50978">
    <property type="entry name" value="WD40 repeat-like"/>
    <property type="match status" value="1"/>
</dbReference>
<evidence type="ECO:0000256" key="6">
    <source>
        <dbReference type="PROSITE-ProRule" id="PRU00221"/>
    </source>
</evidence>
<keyword evidence="7" id="KW-0507">mRNA processing</keyword>
<reference evidence="8" key="1">
    <citation type="submission" date="2020-10" db="EMBL/GenBank/DDBJ databases">
        <authorList>
            <person name="Roach M.J.R."/>
        </authorList>
    </citation>
    <scope>NUCLEOTIDE SEQUENCE</scope>
    <source>
        <strain evidence="8">CBS 1945</strain>
    </source>
</reference>
<gene>
    <name evidence="8" type="primary">PRL1</name>
    <name evidence="8" type="ORF">FOA43_000115</name>
</gene>
<feature type="repeat" description="WD" evidence="6">
    <location>
        <begin position="281"/>
        <end position="322"/>
    </location>
</feature>
<keyword evidence="7" id="KW-0539">Nucleus</keyword>
<feature type="repeat" description="WD" evidence="6">
    <location>
        <begin position="421"/>
        <end position="457"/>
    </location>
</feature>
<dbReference type="PROSITE" id="PS50082">
    <property type="entry name" value="WD_REPEATS_2"/>
    <property type="match status" value="5"/>
</dbReference>
<evidence type="ECO:0000256" key="7">
    <source>
        <dbReference type="RuleBase" id="RU369036"/>
    </source>
</evidence>
<dbReference type="Gene3D" id="2.130.10.10">
    <property type="entry name" value="YVTN repeat-like/Quinoprotein amine dehydrogenase"/>
    <property type="match status" value="1"/>
</dbReference>
<accession>A0A875RWI9</accession>
<protein>
    <recommendedName>
        <fullName evidence="4 7">Pre-mRNA-splicing factor PRP46</fullName>
    </recommendedName>
    <alternativeName>
        <fullName evidence="5 7">Pre-mRNA-processing protein 46</fullName>
    </alternativeName>
</protein>
<dbReference type="SMART" id="SM00320">
    <property type="entry name" value="WD40"/>
    <property type="match status" value="6"/>
</dbReference>
<dbReference type="RefSeq" id="XP_038776378.1">
    <property type="nucleotide sequence ID" value="XM_038920450.1"/>
</dbReference>
<comment type="similarity">
    <text evidence="3 7">Belongs to the WD repeat PRL1/PRL2 family.</text>
</comment>
<feature type="repeat" description="WD" evidence="6">
    <location>
        <begin position="239"/>
        <end position="280"/>
    </location>
</feature>
<dbReference type="GO" id="GO:0000398">
    <property type="term" value="P:mRNA splicing, via spliceosome"/>
    <property type="evidence" value="ECO:0007669"/>
    <property type="project" value="UniProtKB-UniRule"/>
</dbReference>
<comment type="function">
    <text evidence="7">Involved in pre-mRNA splicing and required for cell cycle progression at G2/M.</text>
</comment>
<dbReference type="PROSITE" id="PS00678">
    <property type="entry name" value="WD_REPEATS_1"/>
    <property type="match status" value="2"/>
</dbReference>
<evidence type="ECO:0000256" key="1">
    <source>
        <dbReference type="ARBA" id="ARBA00022574"/>
    </source>
</evidence>
<dbReference type="GeneID" id="62193516"/>
<keyword evidence="1 6" id="KW-0853">WD repeat</keyword>
<dbReference type="Proteomes" id="UP000662931">
    <property type="component" value="Chromosome 1"/>
</dbReference>
<dbReference type="InterPro" id="IPR045241">
    <property type="entry name" value="Prp46/PLRG1-like"/>
</dbReference>
<dbReference type="GO" id="GO:0000974">
    <property type="term" value="C:Prp19 complex"/>
    <property type="evidence" value="ECO:0007669"/>
    <property type="project" value="TreeGrafter"/>
</dbReference>
<evidence type="ECO:0000313" key="8">
    <source>
        <dbReference type="EMBL" id="QPG72813.1"/>
    </source>
</evidence>
<name>A0A875RWI9_EENNA</name>
<dbReference type="InterPro" id="IPR001680">
    <property type="entry name" value="WD40_rpt"/>
</dbReference>
<keyword evidence="9" id="KW-1185">Reference proteome</keyword>
<dbReference type="AlphaFoldDB" id="A0A875RWI9"/>
<organism evidence="8 9">
    <name type="scientific">Eeniella nana</name>
    <name type="common">Yeast</name>
    <name type="synonym">Brettanomyces nanus</name>
    <dbReference type="NCBI Taxonomy" id="13502"/>
    <lineage>
        <taxon>Eukaryota</taxon>
        <taxon>Fungi</taxon>
        <taxon>Dikarya</taxon>
        <taxon>Ascomycota</taxon>
        <taxon>Saccharomycotina</taxon>
        <taxon>Pichiomycetes</taxon>
        <taxon>Pichiales</taxon>
        <taxon>Pichiaceae</taxon>
        <taxon>Brettanomyces</taxon>
    </lineage>
</organism>
<dbReference type="OrthoDB" id="10256122at2759"/>
<dbReference type="KEGG" id="bnn:FOA43_000115"/>
<dbReference type="GO" id="GO:0071013">
    <property type="term" value="C:catalytic step 2 spliceosome"/>
    <property type="evidence" value="ECO:0007669"/>
    <property type="project" value="TreeGrafter"/>
</dbReference>
<comment type="subunit">
    <text evidence="7">Associated with the spliceosome.</text>
</comment>
<dbReference type="GO" id="GO:0071011">
    <property type="term" value="C:precatalytic spliceosome"/>
    <property type="evidence" value="ECO:0007669"/>
    <property type="project" value="TreeGrafter"/>
</dbReference>
<dbReference type="PANTHER" id="PTHR19923:SF0">
    <property type="entry name" value="PLEIOTROPIC REGULATOR 1"/>
    <property type="match status" value="1"/>
</dbReference>
<dbReference type="InterPro" id="IPR015943">
    <property type="entry name" value="WD40/YVTN_repeat-like_dom_sf"/>
</dbReference>
<evidence type="ECO:0000256" key="4">
    <source>
        <dbReference type="ARBA" id="ARBA00026147"/>
    </source>
</evidence>
<evidence type="ECO:0000313" key="9">
    <source>
        <dbReference type="Proteomes" id="UP000662931"/>
    </source>
</evidence>
<feature type="repeat" description="WD" evidence="6">
    <location>
        <begin position="197"/>
        <end position="238"/>
    </location>
</feature>
<keyword evidence="7" id="KW-0508">mRNA splicing</keyword>
<dbReference type="InterPro" id="IPR020472">
    <property type="entry name" value="WD40_PAC1"/>
</dbReference>
<evidence type="ECO:0000256" key="2">
    <source>
        <dbReference type="ARBA" id="ARBA00022737"/>
    </source>
</evidence>
<dbReference type="PROSITE" id="PS50294">
    <property type="entry name" value="WD_REPEATS_REGION"/>
    <property type="match status" value="5"/>
</dbReference>
<dbReference type="EMBL" id="CP064812">
    <property type="protein sequence ID" value="QPG72813.1"/>
    <property type="molecule type" value="Genomic_DNA"/>
</dbReference>
<keyword evidence="7" id="KW-0747">Spliceosome</keyword>
<keyword evidence="2 7" id="KW-0677">Repeat</keyword>
<dbReference type="InterPro" id="IPR019775">
    <property type="entry name" value="WD40_repeat_CS"/>
</dbReference>
<feature type="repeat" description="WD" evidence="6">
    <location>
        <begin position="155"/>
        <end position="196"/>
    </location>
</feature>
<evidence type="ECO:0000256" key="3">
    <source>
        <dbReference type="ARBA" id="ARBA00025726"/>
    </source>
</evidence>
<dbReference type="InterPro" id="IPR036322">
    <property type="entry name" value="WD40_repeat_dom_sf"/>
</dbReference>